<sequence length="362" mass="40116">MDIKVNVDGVVREVCGVHEGTTCEEVIFKLAQVSSLPGFYTLVVIFRDEEVTLSPEERIISFIKGTKENPSNICFILRRLEAVSPFSPKNTKAYPSTIPSHQPTSRSHQQSRNPLRRSNVLATSENKDPYPSTSTSTLPIPTHQYVVSSKQPKMYPSHESIHSPLILSSTSEDKTYHDVDQYNQLKDQLAYQEQQVELNRIRLLRLDKEINHLEQSARLGGGGGSINNNTNSKDGGGSGYCKPDLLSGSAVGPVAELAQLAATPWSQLLDTNRARQRELLSECERHKIAIDQVDNHLTKTKMNLSQLENQISQELNSLLNELEAYNQHRRLLLKSASSGSSQTRPRTTVNSASDAGNDGVAV</sequence>
<dbReference type="InterPro" id="IPR029071">
    <property type="entry name" value="Ubiquitin-like_domsf"/>
</dbReference>
<evidence type="ECO:0000256" key="1">
    <source>
        <dbReference type="SAM" id="Coils"/>
    </source>
</evidence>
<organism evidence="4 5">
    <name type="scientific">Schistosoma mekongi</name>
    <name type="common">Parasitic worm</name>
    <dbReference type="NCBI Taxonomy" id="38744"/>
    <lineage>
        <taxon>Eukaryota</taxon>
        <taxon>Metazoa</taxon>
        <taxon>Spiralia</taxon>
        <taxon>Lophotrochozoa</taxon>
        <taxon>Platyhelminthes</taxon>
        <taxon>Trematoda</taxon>
        <taxon>Digenea</taxon>
        <taxon>Strigeidida</taxon>
        <taxon>Schistosomatoidea</taxon>
        <taxon>Schistosomatidae</taxon>
        <taxon>Schistosoma</taxon>
    </lineage>
</organism>
<feature type="compositionally biased region" description="Polar residues" evidence="2">
    <location>
        <begin position="88"/>
        <end position="113"/>
    </location>
</feature>
<evidence type="ECO:0000313" key="4">
    <source>
        <dbReference type="EMBL" id="KAK4470851.1"/>
    </source>
</evidence>
<dbReference type="SUPFAM" id="SSF54236">
    <property type="entry name" value="Ubiquitin-like"/>
    <property type="match status" value="1"/>
</dbReference>
<name>A0AAE1ZB82_SCHME</name>
<feature type="region of interest" description="Disordered" evidence="2">
    <location>
        <begin position="335"/>
        <end position="362"/>
    </location>
</feature>
<evidence type="ECO:0000256" key="2">
    <source>
        <dbReference type="SAM" id="MobiDB-lite"/>
    </source>
</evidence>
<dbReference type="PANTHER" id="PTHR15286">
    <property type="entry name" value="RAS-ASSOCIATING DOMAIN CONTAINING PROTEIN"/>
    <property type="match status" value="1"/>
</dbReference>
<comment type="caution">
    <text evidence="4">The sequence shown here is derived from an EMBL/GenBank/DDBJ whole genome shotgun (WGS) entry which is preliminary data.</text>
</comment>
<dbReference type="InterPro" id="IPR033593">
    <property type="entry name" value="N-RASSF"/>
</dbReference>
<proteinExistence type="predicted"/>
<evidence type="ECO:0000259" key="3">
    <source>
        <dbReference type="PROSITE" id="PS50200"/>
    </source>
</evidence>
<protein>
    <recommendedName>
        <fullName evidence="3">Ras-associating domain-containing protein</fullName>
    </recommendedName>
</protein>
<dbReference type="Proteomes" id="UP001292079">
    <property type="component" value="Unassembled WGS sequence"/>
</dbReference>
<dbReference type="AlphaFoldDB" id="A0AAE1ZB82"/>
<keyword evidence="5" id="KW-1185">Reference proteome</keyword>
<feature type="coiled-coil region" evidence="1">
    <location>
        <begin position="290"/>
        <end position="328"/>
    </location>
</feature>
<feature type="compositionally biased region" description="Low complexity" evidence="2">
    <location>
        <begin position="129"/>
        <end position="141"/>
    </location>
</feature>
<dbReference type="CDD" id="cd16123">
    <property type="entry name" value="RA_RASSF7_like"/>
    <property type="match status" value="1"/>
</dbReference>
<dbReference type="PANTHER" id="PTHR15286:SF6">
    <property type="entry name" value="GH01133P"/>
    <property type="match status" value="1"/>
</dbReference>
<dbReference type="GO" id="GO:0007165">
    <property type="term" value="P:signal transduction"/>
    <property type="evidence" value="ECO:0007669"/>
    <property type="project" value="InterPro"/>
</dbReference>
<dbReference type="EMBL" id="JALJAT010000004">
    <property type="protein sequence ID" value="KAK4470851.1"/>
    <property type="molecule type" value="Genomic_DNA"/>
</dbReference>
<reference evidence="4" key="2">
    <citation type="journal article" date="2023" name="Infect Dis Poverty">
        <title>Chromosome-scale genome of the human blood fluke Schistosoma mekongi and its implications for public health.</title>
        <authorList>
            <person name="Zhou M."/>
            <person name="Xu L."/>
            <person name="Xu D."/>
            <person name="Chen W."/>
            <person name="Khan J."/>
            <person name="Hu Y."/>
            <person name="Huang H."/>
            <person name="Wei H."/>
            <person name="Zhang Y."/>
            <person name="Chusongsang P."/>
            <person name="Tanasarnprasert K."/>
            <person name="Hu X."/>
            <person name="Limpanont Y."/>
            <person name="Lv Z."/>
        </authorList>
    </citation>
    <scope>NUCLEOTIDE SEQUENCE</scope>
    <source>
        <strain evidence="4">LV_2022a</strain>
    </source>
</reference>
<evidence type="ECO:0000313" key="5">
    <source>
        <dbReference type="Proteomes" id="UP001292079"/>
    </source>
</evidence>
<accession>A0AAE1ZB82</accession>
<feature type="compositionally biased region" description="Polar residues" evidence="2">
    <location>
        <begin position="335"/>
        <end position="354"/>
    </location>
</feature>
<gene>
    <name evidence="4" type="ORF">MN116_006367</name>
</gene>
<dbReference type="InterPro" id="IPR000159">
    <property type="entry name" value="RA_dom"/>
</dbReference>
<dbReference type="PROSITE" id="PS50200">
    <property type="entry name" value="RA"/>
    <property type="match status" value="1"/>
</dbReference>
<reference evidence="4" key="1">
    <citation type="submission" date="2022-04" db="EMBL/GenBank/DDBJ databases">
        <authorList>
            <person name="Xu L."/>
            <person name="Lv Z."/>
        </authorList>
    </citation>
    <scope>NUCLEOTIDE SEQUENCE</scope>
    <source>
        <strain evidence="4">LV_2022a</strain>
    </source>
</reference>
<feature type="region of interest" description="Disordered" evidence="2">
    <location>
        <begin position="216"/>
        <end position="235"/>
    </location>
</feature>
<dbReference type="Gene3D" id="3.10.20.90">
    <property type="entry name" value="Phosphatidylinositol 3-kinase Catalytic Subunit, Chain A, domain 1"/>
    <property type="match status" value="1"/>
</dbReference>
<feature type="domain" description="Ras-associating" evidence="3">
    <location>
        <begin position="1"/>
        <end position="82"/>
    </location>
</feature>
<keyword evidence="1" id="KW-0175">Coiled coil</keyword>
<feature type="region of interest" description="Disordered" evidence="2">
    <location>
        <begin position="88"/>
        <end position="141"/>
    </location>
</feature>